<reference evidence="2 3" key="1">
    <citation type="submission" date="2021-03" db="EMBL/GenBank/DDBJ databases">
        <title>Draft genome sequence of Janthinobacterium sp. strain PLB02 isolated from infected primmorphs (Lubomirskia baicalensis).</title>
        <authorList>
            <person name="Chernogor L.I."/>
            <person name="Belikov S.I."/>
            <person name="Petrushin I.S."/>
        </authorList>
    </citation>
    <scope>NUCLEOTIDE SEQUENCE [LARGE SCALE GENOMIC DNA]</scope>
    <source>
        <strain evidence="2 3">PLB02</strain>
    </source>
</reference>
<name>A0AAJ4T393_9BURK</name>
<feature type="region of interest" description="Disordered" evidence="1">
    <location>
        <begin position="1"/>
        <end position="37"/>
    </location>
</feature>
<accession>A0AAJ4T393</accession>
<gene>
    <name evidence="2" type="ORF">J3P46_15650</name>
</gene>
<dbReference type="RefSeq" id="WP_151095265.1">
    <property type="nucleotide sequence ID" value="NZ_CP071520.1"/>
</dbReference>
<dbReference type="Proteomes" id="UP000662821">
    <property type="component" value="Chromosome"/>
</dbReference>
<evidence type="ECO:0000313" key="2">
    <source>
        <dbReference type="EMBL" id="QSX94190.1"/>
    </source>
</evidence>
<evidence type="ECO:0000313" key="3">
    <source>
        <dbReference type="Proteomes" id="UP000662821"/>
    </source>
</evidence>
<proteinExistence type="predicted"/>
<sequence length="332" mass="36447">MTISGEGEYIARAPKSSSSGGDKSRSKSITSSKKRTVEKRTLEASSLAIRKQVSDRRLQEVYSNLNENFRATLRSSHGSTSVNDRDAKVIATASDNIKKITEKLAREENVLRVGIVDMGAWIGQLPKLLERLNAAQTTFTIFEVMAPIPAGLVKTIDGFTDWAKLKMQSEDIDFGDDRPTSSQIIFDDFVIAAEDIRKGMGLDLLIGLTPHMLGGTAEKIVFANHFSATEGASSLISTADLREFSALAGRPFEAGIGMLLIATLFVTITPVGYHNINTGCIFDYNSDRISLIDSIRAMQIDNGCQSMMEPKQVQTAKSMLTTLKRMRIRITK</sequence>
<dbReference type="AlphaFoldDB" id="A0AAJ4T393"/>
<organism evidence="2 3">
    <name type="scientific">Janthinobacterium lividum</name>
    <dbReference type="NCBI Taxonomy" id="29581"/>
    <lineage>
        <taxon>Bacteria</taxon>
        <taxon>Pseudomonadati</taxon>
        <taxon>Pseudomonadota</taxon>
        <taxon>Betaproteobacteria</taxon>
        <taxon>Burkholderiales</taxon>
        <taxon>Oxalobacteraceae</taxon>
        <taxon>Janthinobacterium</taxon>
    </lineage>
</organism>
<dbReference type="EMBL" id="CP071520">
    <property type="protein sequence ID" value="QSX94190.1"/>
    <property type="molecule type" value="Genomic_DNA"/>
</dbReference>
<protein>
    <submittedName>
        <fullName evidence="2">Uncharacterized protein</fullName>
    </submittedName>
</protein>
<evidence type="ECO:0000256" key="1">
    <source>
        <dbReference type="SAM" id="MobiDB-lite"/>
    </source>
</evidence>
<feature type="compositionally biased region" description="Low complexity" evidence="1">
    <location>
        <begin position="15"/>
        <end position="31"/>
    </location>
</feature>